<keyword evidence="3" id="KW-0696">RNA-directed RNA polymerase</keyword>
<reference evidence="3" key="1">
    <citation type="submission" date="2020-01" db="EMBL/GenBank/DDBJ databases">
        <title>Sustained virome diversity in Antarctic penguins and their ticks: geographical connectedness and no evidence for low pathogen pressure.</title>
        <authorList>
            <person name="Wille M."/>
            <person name="Harvey E."/>
            <person name="Shi M."/>
            <person name="Gonzalez-Acuna D."/>
            <person name="Holmes E.C."/>
            <person name="Hurt A.C."/>
        </authorList>
    </citation>
    <scope>NUCLEOTIDE SEQUENCE</scope>
    <source>
        <strain evidence="3">Antarctic73</strain>
    </source>
</reference>
<proteinExistence type="predicted"/>
<keyword evidence="1" id="KW-0808">Transferase</keyword>
<evidence type="ECO:0000256" key="1">
    <source>
        <dbReference type="ARBA" id="ARBA00022679"/>
    </source>
</evidence>
<name>A0A6H0DHH0_9VIRU</name>
<sequence length="739" mass="82960">MPSPGQKGRIQMKDSFDLCCQHLRSAGYQGAAEFTDHLRMIAKHSGLEESINICSQIGIYFKMLLAGQSVPRPNCIRMRRFLRNNSKNRIHSPALKAIREAYQALERLTSSPEIDFESKDAKKILALINVKHCFRLKSPSPRMIEKFNTSISAKVNPEEFGKYDTEIKIAAQRLCILFDKNRLPVKCPILSGPSLISYELRSTKSPVLNTDGSIYSRPGCDPVSRQIAPMLHWLATSEDSQVKGSLYLGLDRLIPYETANDDGLSSYQIFNRLDRSGGIPIRGKISHIMESGGKDRVVAQPFLAFQVLFEPLKIFLNKAQVIHPNIYTHSQADGVRIGQSILQHRQKVYCFDASGFTDSFPLYYQTKLLEDLGLKSWAYLLNSFVKDGVWYDSHQDKYVSYAQGQPMGLGPSFALATLTHAALVDGLILSYLRRPPRKEDYAIVGDDIIIGSERLAKAYQLAMERSGVEINLLKSIISNVTGEFCGVLFNRVSKTVPFKPKAFKWQFPALVDALSFYGKSYYKVLDPRSKHLLVAKETPSFKGGLLKRMSILSYAKAVTEQLKSIEASTSLSTRNHIPDYDHLFKMTVSVLENNAREGLLINPSAAKVKPTFADIFQDRSPVGYYIEEFSILQCMSTLISLREEAEIWVALLEDSNPSDVELPYIIEELNSIALRVNSLPLKFTSTDSLTPAKPKLPNPEILAEQHEEDFNKVPLQVELGTDIQDTRASTIDHNCGPTL</sequence>
<organism evidence="3">
    <name type="scientific">Telmo virus</name>
    <dbReference type="NCBI Taxonomy" id="2707272"/>
    <lineage>
        <taxon>Viruses</taxon>
        <taxon>Riboviria</taxon>
    </lineage>
</organism>
<dbReference type="PANTHER" id="PTHR34456:SF13">
    <property type="entry name" value="REVERSE TRANSCRIPTASE DOMAIN-CONTAINING PROTEIN"/>
    <property type="match status" value="1"/>
</dbReference>
<dbReference type="Pfam" id="PF05919">
    <property type="entry name" value="Mitovir_RNA_pol"/>
    <property type="match status" value="1"/>
</dbReference>
<dbReference type="EMBL" id="MT025138">
    <property type="protein sequence ID" value="QIS88022.1"/>
    <property type="molecule type" value="Genomic_RNA"/>
</dbReference>
<evidence type="ECO:0000313" key="3">
    <source>
        <dbReference type="EMBL" id="QIS88022.1"/>
    </source>
</evidence>
<accession>A0A6H0DHH0</accession>
<evidence type="ECO:0000256" key="2">
    <source>
        <dbReference type="ARBA" id="ARBA00022695"/>
    </source>
</evidence>
<dbReference type="SUPFAM" id="SSF56672">
    <property type="entry name" value="DNA/RNA polymerases"/>
    <property type="match status" value="1"/>
</dbReference>
<dbReference type="PANTHER" id="PTHR34456">
    <property type="entry name" value="MITOVIRUS RNA-DEPENDENT RNA POLYMERASE"/>
    <property type="match status" value="1"/>
</dbReference>
<dbReference type="InterPro" id="IPR043502">
    <property type="entry name" value="DNA/RNA_pol_sf"/>
</dbReference>
<keyword evidence="2" id="KW-0548">Nucleotidyltransferase</keyword>
<dbReference type="InterPro" id="IPR008686">
    <property type="entry name" value="RNA_pol_mitovir"/>
</dbReference>
<protein>
    <submittedName>
        <fullName evidence="3">RNA-dependent RNA polymerase</fullName>
    </submittedName>
</protein>
<dbReference type="GO" id="GO:0003968">
    <property type="term" value="F:RNA-directed RNA polymerase activity"/>
    <property type="evidence" value="ECO:0007669"/>
    <property type="project" value="UniProtKB-KW"/>
</dbReference>